<keyword evidence="7" id="KW-0418">Kinase</keyword>
<keyword evidence="1 3" id="KW-0597">Phosphoprotein</keyword>
<organism evidence="7 8">
    <name type="scientific">Methanobacterium subterraneum</name>
    <dbReference type="NCBI Taxonomy" id="59277"/>
    <lineage>
        <taxon>Archaea</taxon>
        <taxon>Methanobacteriati</taxon>
        <taxon>Methanobacteriota</taxon>
        <taxon>Methanomada group</taxon>
        <taxon>Methanobacteria</taxon>
        <taxon>Methanobacteriales</taxon>
        <taxon>Methanobacteriaceae</taxon>
        <taxon>Methanobacterium</taxon>
    </lineage>
</organism>
<dbReference type="EMBL" id="CP017766">
    <property type="protein sequence ID" value="AUB56169.1"/>
    <property type="molecule type" value="Genomic_DNA"/>
</dbReference>
<dbReference type="AlphaFoldDB" id="A0A2H4VDJ8"/>
<dbReference type="InterPro" id="IPR050595">
    <property type="entry name" value="Bact_response_regulator"/>
</dbReference>
<name>A0A2H4VDJ8_9EURY</name>
<evidence type="ECO:0000256" key="1">
    <source>
        <dbReference type="ARBA" id="ARBA00022553"/>
    </source>
</evidence>
<gene>
    <name evidence="7" type="ORF">BK007_09220</name>
</gene>
<dbReference type="SUPFAM" id="SSF52172">
    <property type="entry name" value="CheY-like"/>
    <property type="match status" value="1"/>
</dbReference>
<dbReference type="PANTHER" id="PTHR44591">
    <property type="entry name" value="STRESS RESPONSE REGULATOR PROTEIN 1"/>
    <property type="match status" value="1"/>
</dbReference>
<keyword evidence="7" id="KW-0808">Transferase</keyword>
<dbReference type="PANTHER" id="PTHR44591:SF14">
    <property type="entry name" value="PROTEIN PILG"/>
    <property type="match status" value="1"/>
</dbReference>
<dbReference type="SMART" id="SM00448">
    <property type="entry name" value="REC"/>
    <property type="match status" value="1"/>
</dbReference>
<dbReference type="Gene3D" id="3.30.450.20">
    <property type="entry name" value="PAS domain"/>
    <property type="match status" value="1"/>
</dbReference>
<evidence type="ECO:0000259" key="4">
    <source>
        <dbReference type="PROSITE" id="PS50110"/>
    </source>
</evidence>
<protein>
    <submittedName>
        <fullName evidence="7">Histidine kinase</fullName>
    </submittedName>
</protein>
<dbReference type="SMART" id="SM00091">
    <property type="entry name" value="PAS"/>
    <property type="match status" value="1"/>
</dbReference>
<dbReference type="GO" id="GO:0016301">
    <property type="term" value="F:kinase activity"/>
    <property type="evidence" value="ECO:0007669"/>
    <property type="project" value="UniProtKB-KW"/>
</dbReference>
<dbReference type="PROSITE" id="PS50113">
    <property type="entry name" value="PAC"/>
    <property type="match status" value="1"/>
</dbReference>
<dbReference type="SUPFAM" id="SSF55785">
    <property type="entry name" value="PYP-like sensor domain (PAS domain)"/>
    <property type="match status" value="1"/>
</dbReference>
<evidence type="ECO:0000313" key="8">
    <source>
        <dbReference type="Proteomes" id="UP000232806"/>
    </source>
</evidence>
<dbReference type="Proteomes" id="UP000232806">
    <property type="component" value="Chromosome"/>
</dbReference>
<dbReference type="GeneID" id="35121779"/>
<dbReference type="OrthoDB" id="135748at2157"/>
<dbReference type="GO" id="GO:0000160">
    <property type="term" value="P:phosphorelay signal transduction system"/>
    <property type="evidence" value="ECO:0007669"/>
    <property type="project" value="UniProtKB-KW"/>
</dbReference>
<feature type="modified residue" description="4-aspartylphosphate" evidence="3">
    <location>
        <position position="60"/>
    </location>
</feature>
<proteinExistence type="predicted"/>
<dbReference type="InterPro" id="IPR000014">
    <property type="entry name" value="PAS"/>
</dbReference>
<dbReference type="SMART" id="SM00086">
    <property type="entry name" value="PAC"/>
    <property type="match status" value="1"/>
</dbReference>
<dbReference type="InterPro" id="IPR000700">
    <property type="entry name" value="PAS-assoc_C"/>
</dbReference>
<feature type="domain" description="PAS" evidence="5">
    <location>
        <begin position="138"/>
        <end position="208"/>
    </location>
</feature>
<evidence type="ECO:0000256" key="3">
    <source>
        <dbReference type="PROSITE-ProRule" id="PRU00169"/>
    </source>
</evidence>
<dbReference type="RefSeq" id="WP_100906142.1">
    <property type="nucleotide sequence ID" value="NZ_CP017766.1"/>
</dbReference>
<evidence type="ECO:0000256" key="2">
    <source>
        <dbReference type="ARBA" id="ARBA00023012"/>
    </source>
</evidence>
<dbReference type="Pfam" id="PF13426">
    <property type="entry name" value="PAS_9"/>
    <property type="match status" value="1"/>
</dbReference>
<dbReference type="InterPro" id="IPR035965">
    <property type="entry name" value="PAS-like_dom_sf"/>
</dbReference>
<dbReference type="CDD" id="cd00130">
    <property type="entry name" value="PAS"/>
    <property type="match status" value="1"/>
</dbReference>
<evidence type="ECO:0000313" key="7">
    <source>
        <dbReference type="EMBL" id="AUB56169.1"/>
    </source>
</evidence>
<keyword evidence="2" id="KW-0902">Two-component regulatory system</keyword>
<dbReference type="PROSITE" id="PS50112">
    <property type="entry name" value="PAS"/>
    <property type="match status" value="1"/>
</dbReference>
<sequence>MKKKGPINVLLVEDNSGDAVIINEMFREIPQIEFNVFLAKRLSEGLEAIHKEDFHIVLLDLQLPDSQGIETFNQVHQLAPEIPIIILTGLEDEDFALDIVGEGAQDYLVKGQVDRKLLARSIKYSIERKHIEGRLRESEEKYRLMVEKIHSGVFFVNSRNQLSYVNKQMAKMLGFTVPEMLNKDISQFTNPEGDSCFKKHLKKVSEGKEYPKKIAKTYELEFLNRNGSSLWVLVSTNPLFKPNGEYLGAISIMTDISSRKGIEKSLMEAMIEKDKDFFLIMGNMVEAMKPLIHKNHMTNHVVDEFDDKFT</sequence>
<accession>A0A2H4VDJ8</accession>
<dbReference type="InterPro" id="IPR001789">
    <property type="entry name" value="Sig_transdc_resp-reg_receiver"/>
</dbReference>
<dbReference type="Gene3D" id="3.40.50.2300">
    <property type="match status" value="1"/>
</dbReference>
<feature type="domain" description="PAC" evidence="6">
    <location>
        <begin position="216"/>
        <end position="268"/>
    </location>
</feature>
<dbReference type="PROSITE" id="PS50110">
    <property type="entry name" value="RESPONSE_REGULATORY"/>
    <property type="match status" value="1"/>
</dbReference>
<evidence type="ECO:0000259" key="6">
    <source>
        <dbReference type="PROSITE" id="PS50113"/>
    </source>
</evidence>
<dbReference type="NCBIfam" id="TIGR00229">
    <property type="entry name" value="sensory_box"/>
    <property type="match status" value="1"/>
</dbReference>
<dbReference type="Pfam" id="PF00072">
    <property type="entry name" value="Response_reg"/>
    <property type="match status" value="1"/>
</dbReference>
<dbReference type="InterPro" id="IPR001610">
    <property type="entry name" value="PAC"/>
</dbReference>
<dbReference type="CDD" id="cd00156">
    <property type="entry name" value="REC"/>
    <property type="match status" value="1"/>
</dbReference>
<reference evidence="7 8" key="1">
    <citation type="submission" date="2016-10" db="EMBL/GenBank/DDBJ databases">
        <title>Comparative genomics between deep and shallow subseafloor isolates.</title>
        <authorList>
            <person name="Ishii S."/>
            <person name="Miller J.R."/>
            <person name="Sutton G."/>
            <person name="Suzuki S."/>
            <person name="Methe B."/>
            <person name="Inagaki F."/>
            <person name="Imachi H."/>
        </authorList>
    </citation>
    <scope>NUCLEOTIDE SEQUENCE [LARGE SCALE GENOMIC DNA]</scope>
    <source>
        <strain evidence="7 8">MO-MB1</strain>
    </source>
</reference>
<dbReference type="InterPro" id="IPR011006">
    <property type="entry name" value="CheY-like_superfamily"/>
</dbReference>
<evidence type="ECO:0000259" key="5">
    <source>
        <dbReference type="PROSITE" id="PS50112"/>
    </source>
</evidence>
<feature type="domain" description="Response regulatory" evidence="4">
    <location>
        <begin position="8"/>
        <end position="125"/>
    </location>
</feature>